<evidence type="ECO:0000313" key="1">
    <source>
        <dbReference type="EMBL" id="QHT91084.1"/>
    </source>
</evidence>
<name>A0A6C0IDE3_9ZZZZ</name>
<dbReference type="EMBL" id="MN740162">
    <property type="protein sequence ID" value="QHT91084.1"/>
    <property type="molecule type" value="Genomic_DNA"/>
</dbReference>
<proteinExistence type="predicted"/>
<organism evidence="1">
    <name type="scientific">viral metagenome</name>
    <dbReference type="NCBI Taxonomy" id="1070528"/>
    <lineage>
        <taxon>unclassified sequences</taxon>
        <taxon>metagenomes</taxon>
        <taxon>organismal metagenomes</taxon>
    </lineage>
</organism>
<sequence length="110" mass="13590">MNLIDNISEYRFILENRFKSCVARYKGIEEYMEIPDMDMWLKLKEEILHNTIIKNRNEVYIEYDSEYDYEYESESDYDNYSMDSIDRKEARINSDVDKLLCSRRFDRYDD</sequence>
<reference evidence="1" key="1">
    <citation type="journal article" date="2020" name="Nature">
        <title>Giant virus diversity and host interactions through global metagenomics.</title>
        <authorList>
            <person name="Schulz F."/>
            <person name="Roux S."/>
            <person name="Paez-Espino D."/>
            <person name="Jungbluth S."/>
            <person name="Walsh D.A."/>
            <person name="Denef V.J."/>
            <person name="McMahon K.D."/>
            <person name="Konstantinidis K.T."/>
            <person name="Eloe-Fadrosh E.A."/>
            <person name="Kyrpides N.C."/>
            <person name="Woyke T."/>
        </authorList>
    </citation>
    <scope>NUCLEOTIDE SEQUENCE</scope>
    <source>
        <strain evidence="1">GVMAG-M-3300023184-72</strain>
    </source>
</reference>
<accession>A0A6C0IDE3</accession>
<protein>
    <submittedName>
        <fullName evidence="1">Uncharacterized protein</fullName>
    </submittedName>
</protein>
<dbReference type="AlphaFoldDB" id="A0A6C0IDE3"/>